<evidence type="ECO:0000259" key="2">
    <source>
        <dbReference type="Pfam" id="PF01343"/>
    </source>
</evidence>
<dbReference type="Pfam" id="PF01343">
    <property type="entry name" value="Peptidase_S49"/>
    <property type="match status" value="1"/>
</dbReference>
<dbReference type="Proteomes" id="UP000028719">
    <property type="component" value="Unassembled WGS sequence"/>
</dbReference>
<dbReference type="Gene3D" id="3.90.226.10">
    <property type="entry name" value="2-enoyl-CoA Hydratase, Chain A, domain 1"/>
    <property type="match status" value="1"/>
</dbReference>
<dbReference type="InterPro" id="IPR029045">
    <property type="entry name" value="ClpP/crotonase-like_dom_sf"/>
</dbReference>
<name>A0ABR4UP38_9FLAO</name>
<gene>
    <name evidence="3" type="ORF">IW16_06215</name>
</gene>
<dbReference type="PANTHER" id="PTHR42987">
    <property type="entry name" value="PEPTIDASE S49"/>
    <property type="match status" value="1"/>
</dbReference>
<organism evidence="3 4">
    <name type="scientific">Chryseobacterium vrystaatense</name>
    <dbReference type="NCBI Taxonomy" id="307480"/>
    <lineage>
        <taxon>Bacteria</taxon>
        <taxon>Pseudomonadati</taxon>
        <taxon>Bacteroidota</taxon>
        <taxon>Flavobacteriia</taxon>
        <taxon>Flavobacteriales</taxon>
        <taxon>Weeksellaceae</taxon>
        <taxon>Chryseobacterium group</taxon>
        <taxon>Chryseobacterium</taxon>
    </lineage>
</organism>
<dbReference type="PANTHER" id="PTHR42987:SF4">
    <property type="entry name" value="PROTEASE SOHB-RELATED"/>
    <property type="match status" value="1"/>
</dbReference>
<keyword evidence="4" id="KW-1185">Reference proteome</keyword>
<comment type="similarity">
    <text evidence="1">Belongs to the peptidase S49 family.</text>
</comment>
<comment type="caution">
    <text evidence="3">The sequence shown here is derived from an EMBL/GenBank/DDBJ whole genome shotgun (WGS) entry which is preliminary data.</text>
</comment>
<evidence type="ECO:0000256" key="1">
    <source>
        <dbReference type="ARBA" id="ARBA00008683"/>
    </source>
</evidence>
<dbReference type="EMBL" id="JPRI01000002">
    <property type="protein sequence ID" value="KFF26870.1"/>
    <property type="molecule type" value="Genomic_DNA"/>
</dbReference>
<feature type="domain" description="Peptidase S49" evidence="2">
    <location>
        <begin position="133"/>
        <end position="285"/>
    </location>
</feature>
<accession>A0ABR4UP38</accession>
<protein>
    <recommendedName>
        <fullName evidence="2">Peptidase S49 domain-containing protein</fullName>
    </recommendedName>
</protein>
<dbReference type="InterPro" id="IPR002142">
    <property type="entry name" value="Peptidase_S49"/>
</dbReference>
<evidence type="ECO:0000313" key="4">
    <source>
        <dbReference type="Proteomes" id="UP000028719"/>
    </source>
</evidence>
<evidence type="ECO:0000313" key="3">
    <source>
        <dbReference type="EMBL" id="KFF26870.1"/>
    </source>
</evidence>
<proteinExistence type="inferred from homology"/>
<reference evidence="3 4" key="1">
    <citation type="submission" date="2014-07" db="EMBL/GenBank/DDBJ databases">
        <title>Genome of Chryseobacterium vrystaatense LMG 22846.</title>
        <authorList>
            <person name="Pipes S.E."/>
            <person name="Stropko S.J."/>
            <person name="Newman J.D."/>
        </authorList>
    </citation>
    <scope>NUCLEOTIDE SEQUENCE [LARGE SCALE GENOMIC DNA]</scope>
    <source>
        <strain evidence="3 4">LMG 22846</strain>
    </source>
</reference>
<sequence length="290" mass="31928">MNTNTLAFEILRGKWLMNWASIAEYEKLGNRILQGEIIGQSVDRNAFNAMYEGGNVGGGPIAGVEEEEKKIGYIQMTGPMLAYGDYCSYGANDYLLALRKLNSNDKVSAIVLDIDGPGGAVSAINAFKEFKSEKKKPIVALCNDCYSLHYWIAAILADHVMAKGNISSGFGSIGVTAIFVDAREAMKKEGYSIMIINAPGSDFKNQAMQDFYAGKDKEFIERLKAEQKPIRDIFVADVKEAFPDIASDDRIFKADNFNAEDALKFKMIHSIGNEKKAFDLAKALGEINNN</sequence>
<dbReference type="SUPFAM" id="SSF52096">
    <property type="entry name" value="ClpP/crotonase"/>
    <property type="match status" value="1"/>
</dbReference>
<dbReference type="RefSeq" id="WP_051889971.1">
    <property type="nucleotide sequence ID" value="NZ_JPRI01000002.1"/>
</dbReference>